<dbReference type="Pfam" id="PF00903">
    <property type="entry name" value="Glyoxalase"/>
    <property type="match status" value="1"/>
</dbReference>
<dbReference type="PANTHER" id="PTHR43048">
    <property type="entry name" value="METHYLMALONYL-COA EPIMERASE"/>
    <property type="match status" value="1"/>
</dbReference>
<reference evidence="3 4" key="1">
    <citation type="submission" date="2018-01" db="EMBL/GenBank/DDBJ databases">
        <title>Draft genome sequence of Jiangella sp. GTF31.</title>
        <authorList>
            <person name="Sahin N."/>
            <person name="Ay H."/>
            <person name="Saygin H."/>
        </authorList>
    </citation>
    <scope>NUCLEOTIDE SEQUENCE [LARGE SCALE GENOMIC DNA]</scope>
    <source>
        <strain evidence="3 4">GTF31</strain>
    </source>
</reference>
<dbReference type="Proteomes" id="UP000248764">
    <property type="component" value="Unassembled WGS sequence"/>
</dbReference>
<gene>
    <name evidence="3" type="ORF">C1I92_30665</name>
</gene>
<dbReference type="GO" id="GO:0004493">
    <property type="term" value="F:methylmalonyl-CoA epimerase activity"/>
    <property type="evidence" value="ECO:0007669"/>
    <property type="project" value="TreeGrafter"/>
</dbReference>
<evidence type="ECO:0000259" key="2">
    <source>
        <dbReference type="PROSITE" id="PS51819"/>
    </source>
</evidence>
<evidence type="ECO:0000313" key="3">
    <source>
        <dbReference type="EMBL" id="PZF79537.1"/>
    </source>
</evidence>
<feature type="domain" description="VOC" evidence="2">
    <location>
        <begin position="22"/>
        <end position="163"/>
    </location>
</feature>
<dbReference type="PROSITE" id="PS51819">
    <property type="entry name" value="VOC"/>
    <property type="match status" value="1"/>
</dbReference>
<name>A0A2W2BV63_9ACTN</name>
<organism evidence="3 4">
    <name type="scientific">Jiangella anatolica</name>
    <dbReference type="NCBI Taxonomy" id="2670374"/>
    <lineage>
        <taxon>Bacteria</taxon>
        <taxon>Bacillati</taxon>
        <taxon>Actinomycetota</taxon>
        <taxon>Actinomycetes</taxon>
        <taxon>Jiangellales</taxon>
        <taxon>Jiangellaceae</taxon>
        <taxon>Jiangella</taxon>
    </lineage>
</organism>
<dbReference type="PANTHER" id="PTHR43048:SF6">
    <property type="entry name" value="BLR8189 PROTEIN"/>
    <property type="match status" value="1"/>
</dbReference>
<protein>
    <submittedName>
        <fullName evidence="3">VOC family protein</fullName>
    </submittedName>
</protein>
<dbReference type="Gene3D" id="3.10.180.10">
    <property type="entry name" value="2,3-Dihydroxybiphenyl 1,2-Dioxygenase, domain 1"/>
    <property type="match status" value="1"/>
</dbReference>
<sequence length="169" mass="18322">MERVTRGRVAGREELSVGEIGAVHHVGLTVSDLDRSVEFYTEQLGCEVVMRQEKRGGYLAAIVGYPDASVRMAHLTDPGRRIVIELFEYLVPERRTTELEPRLVGNPHVCFLVDDLDAVHARLAAAGVDFLSPPIDVDTGANKGGAGVYLRDPDGIIVELFQPGPGGTT</sequence>
<evidence type="ECO:0000256" key="1">
    <source>
        <dbReference type="ARBA" id="ARBA00022723"/>
    </source>
</evidence>
<evidence type="ECO:0000313" key="4">
    <source>
        <dbReference type="Proteomes" id="UP000248764"/>
    </source>
</evidence>
<comment type="caution">
    <text evidence="3">The sequence shown here is derived from an EMBL/GenBank/DDBJ whole genome shotgun (WGS) entry which is preliminary data.</text>
</comment>
<dbReference type="GO" id="GO:0046491">
    <property type="term" value="P:L-methylmalonyl-CoA metabolic process"/>
    <property type="evidence" value="ECO:0007669"/>
    <property type="project" value="TreeGrafter"/>
</dbReference>
<accession>A0A2W2BV63</accession>
<proteinExistence type="predicted"/>
<dbReference type="InterPro" id="IPR004360">
    <property type="entry name" value="Glyas_Fos-R_dOase_dom"/>
</dbReference>
<keyword evidence="4" id="KW-1185">Reference proteome</keyword>
<dbReference type="SUPFAM" id="SSF54593">
    <property type="entry name" value="Glyoxalase/Bleomycin resistance protein/Dihydroxybiphenyl dioxygenase"/>
    <property type="match status" value="1"/>
</dbReference>
<dbReference type="InterPro" id="IPR029068">
    <property type="entry name" value="Glyas_Bleomycin-R_OHBP_Dase"/>
</dbReference>
<dbReference type="GO" id="GO:0046872">
    <property type="term" value="F:metal ion binding"/>
    <property type="evidence" value="ECO:0007669"/>
    <property type="project" value="UniProtKB-KW"/>
</dbReference>
<dbReference type="InterPro" id="IPR051785">
    <property type="entry name" value="MMCE/EMCE_epimerase"/>
</dbReference>
<keyword evidence="1" id="KW-0479">Metal-binding</keyword>
<dbReference type="AlphaFoldDB" id="A0A2W2BV63"/>
<dbReference type="InterPro" id="IPR037523">
    <property type="entry name" value="VOC_core"/>
</dbReference>
<dbReference type="EMBL" id="POTW01000132">
    <property type="protein sequence ID" value="PZF79537.1"/>
    <property type="molecule type" value="Genomic_DNA"/>
</dbReference>